<evidence type="ECO:0008006" key="4">
    <source>
        <dbReference type="Google" id="ProtNLM"/>
    </source>
</evidence>
<evidence type="ECO:0000313" key="2">
    <source>
        <dbReference type="EMBL" id="MFC6673479.1"/>
    </source>
</evidence>
<name>A0ABW2A815_9GAMM</name>
<reference evidence="3" key="1">
    <citation type="journal article" date="2019" name="Int. J. Syst. Evol. Microbiol.">
        <title>The Global Catalogue of Microorganisms (GCM) 10K type strain sequencing project: providing services to taxonomists for standard genome sequencing and annotation.</title>
        <authorList>
            <consortium name="The Broad Institute Genomics Platform"/>
            <consortium name="The Broad Institute Genome Sequencing Center for Infectious Disease"/>
            <person name="Wu L."/>
            <person name="Ma J."/>
        </authorList>
    </citation>
    <scope>NUCLEOTIDE SEQUENCE [LARGE SCALE GENOMIC DNA]</scope>
    <source>
        <strain evidence="3">NBRC 111756</strain>
    </source>
</reference>
<protein>
    <recommendedName>
        <fullName evidence="4">Collagen-like protein</fullName>
    </recommendedName>
</protein>
<comment type="caution">
    <text evidence="2">The sequence shown here is derived from an EMBL/GenBank/DDBJ whole genome shotgun (WGS) entry which is preliminary data.</text>
</comment>
<feature type="compositionally biased region" description="Basic and acidic residues" evidence="1">
    <location>
        <begin position="26"/>
        <end position="48"/>
    </location>
</feature>
<dbReference type="InterPro" id="IPR008160">
    <property type="entry name" value="Collagen"/>
</dbReference>
<dbReference type="EMBL" id="JBHSWE010000001">
    <property type="protein sequence ID" value="MFC6673479.1"/>
    <property type="molecule type" value="Genomic_DNA"/>
</dbReference>
<dbReference type="Proteomes" id="UP001596422">
    <property type="component" value="Unassembled WGS sequence"/>
</dbReference>
<proteinExistence type="predicted"/>
<feature type="region of interest" description="Disordered" evidence="1">
    <location>
        <begin position="1"/>
        <end position="59"/>
    </location>
</feature>
<sequence>MQTGAGLSDDFPVAFGEIGPQGAKGETGDKGDQGDKGDTGTKGPKGDTGDQGPPGVIDTGNIYTRMTGFTDRVFCNEGDIVLGGGGACKSFFSIRAVIDRPILDVDPPGWEYNCGEAGLPDDAQQVWVTCANP</sequence>
<gene>
    <name evidence="2" type="ORF">ACFQDL_27865</name>
</gene>
<organism evidence="2 3">
    <name type="scientific">Marinobacterium aestuariivivens</name>
    <dbReference type="NCBI Taxonomy" id="1698799"/>
    <lineage>
        <taxon>Bacteria</taxon>
        <taxon>Pseudomonadati</taxon>
        <taxon>Pseudomonadota</taxon>
        <taxon>Gammaproteobacteria</taxon>
        <taxon>Oceanospirillales</taxon>
        <taxon>Oceanospirillaceae</taxon>
        <taxon>Marinobacterium</taxon>
    </lineage>
</organism>
<keyword evidence="3" id="KW-1185">Reference proteome</keyword>
<evidence type="ECO:0000256" key="1">
    <source>
        <dbReference type="SAM" id="MobiDB-lite"/>
    </source>
</evidence>
<accession>A0ABW2A815</accession>
<evidence type="ECO:0000313" key="3">
    <source>
        <dbReference type="Proteomes" id="UP001596422"/>
    </source>
</evidence>
<dbReference type="Pfam" id="PF01391">
    <property type="entry name" value="Collagen"/>
    <property type="match status" value="1"/>
</dbReference>
<dbReference type="RefSeq" id="WP_379911893.1">
    <property type="nucleotide sequence ID" value="NZ_JBHSWE010000001.1"/>
</dbReference>